<dbReference type="PROSITE" id="PS51257">
    <property type="entry name" value="PROKAR_LIPOPROTEIN"/>
    <property type="match status" value="1"/>
</dbReference>
<dbReference type="Proteomes" id="UP000198639">
    <property type="component" value="Unassembled WGS sequence"/>
</dbReference>
<reference evidence="5" key="1">
    <citation type="submission" date="2016-10" db="EMBL/GenBank/DDBJ databases">
        <authorList>
            <person name="Varghese N."/>
            <person name="Submissions S."/>
        </authorList>
    </citation>
    <scope>NUCLEOTIDE SEQUENCE [LARGE SCALE GENOMIC DNA]</scope>
    <source>
        <strain evidence="5">CGMCC 1.12041</strain>
    </source>
</reference>
<evidence type="ECO:0000256" key="1">
    <source>
        <dbReference type="ARBA" id="ARBA00023136"/>
    </source>
</evidence>
<keyword evidence="1" id="KW-0472">Membrane</keyword>
<evidence type="ECO:0008006" key="6">
    <source>
        <dbReference type="Google" id="ProtNLM"/>
    </source>
</evidence>
<dbReference type="AlphaFoldDB" id="A0A1I1D710"/>
<name>A0A1I1D710_9BURK</name>
<dbReference type="GO" id="GO:0009252">
    <property type="term" value="P:peptidoglycan biosynthetic process"/>
    <property type="evidence" value="ECO:0007669"/>
    <property type="project" value="TreeGrafter"/>
</dbReference>
<feature type="compositionally biased region" description="Pro residues" evidence="2">
    <location>
        <begin position="50"/>
        <end position="62"/>
    </location>
</feature>
<dbReference type="Pfam" id="PF04348">
    <property type="entry name" value="LppC"/>
    <property type="match status" value="1"/>
</dbReference>
<dbReference type="OrthoDB" id="9152130at2"/>
<evidence type="ECO:0000256" key="3">
    <source>
        <dbReference type="SAM" id="SignalP"/>
    </source>
</evidence>
<dbReference type="InterPro" id="IPR007443">
    <property type="entry name" value="LpoA"/>
</dbReference>
<evidence type="ECO:0000256" key="2">
    <source>
        <dbReference type="SAM" id="MobiDB-lite"/>
    </source>
</evidence>
<dbReference type="STRING" id="1164594.SAMN05216204_10159"/>
<dbReference type="InterPro" id="IPR028082">
    <property type="entry name" value="Peripla_BP_I"/>
</dbReference>
<evidence type="ECO:0000313" key="4">
    <source>
        <dbReference type="EMBL" id="SFB70789.1"/>
    </source>
</evidence>
<dbReference type="RefSeq" id="WP_091869494.1">
    <property type="nucleotide sequence ID" value="NZ_FOLD01000001.1"/>
</dbReference>
<keyword evidence="5" id="KW-1185">Reference proteome</keyword>
<dbReference type="PANTHER" id="PTHR38038:SF1">
    <property type="entry name" value="PENICILLIN-BINDING PROTEIN ACTIVATOR LPOA"/>
    <property type="match status" value="1"/>
</dbReference>
<evidence type="ECO:0000313" key="5">
    <source>
        <dbReference type="Proteomes" id="UP000198639"/>
    </source>
</evidence>
<organism evidence="4 5">
    <name type="scientific">Massilia yuzhufengensis</name>
    <dbReference type="NCBI Taxonomy" id="1164594"/>
    <lineage>
        <taxon>Bacteria</taxon>
        <taxon>Pseudomonadati</taxon>
        <taxon>Pseudomonadota</taxon>
        <taxon>Betaproteobacteria</taxon>
        <taxon>Burkholderiales</taxon>
        <taxon>Oxalobacteraceae</taxon>
        <taxon>Telluria group</taxon>
        <taxon>Massilia</taxon>
    </lineage>
</organism>
<protein>
    <recommendedName>
        <fullName evidence="6">LppC lipoprotein</fullName>
    </recommendedName>
</protein>
<gene>
    <name evidence="4" type="ORF">SAMN05216204_10159</name>
</gene>
<feature type="signal peptide" evidence="3">
    <location>
        <begin position="1"/>
        <end position="20"/>
    </location>
</feature>
<dbReference type="EMBL" id="FOLD01000001">
    <property type="protein sequence ID" value="SFB70789.1"/>
    <property type="molecule type" value="Genomic_DNA"/>
</dbReference>
<dbReference type="GO" id="GO:0031241">
    <property type="term" value="C:periplasmic side of cell outer membrane"/>
    <property type="evidence" value="ECO:0007669"/>
    <property type="project" value="TreeGrafter"/>
</dbReference>
<accession>A0A1I1D710</accession>
<dbReference type="GO" id="GO:0030234">
    <property type="term" value="F:enzyme regulator activity"/>
    <property type="evidence" value="ECO:0007669"/>
    <property type="project" value="TreeGrafter"/>
</dbReference>
<feature type="region of interest" description="Disordered" evidence="2">
    <location>
        <begin position="50"/>
        <end position="75"/>
    </location>
</feature>
<dbReference type="SUPFAM" id="SSF53822">
    <property type="entry name" value="Periplasmic binding protein-like I"/>
    <property type="match status" value="1"/>
</dbReference>
<dbReference type="CDD" id="cd06339">
    <property type="entry name" value="PBP1_YraM_LppC_lipoprotein-like"/>
    <property type="match status" value="1"/>
</dbReference>
<feature type="chain" id="PRO_5011635147" description="LppC lipoprotein" evidence="3">
    <location>
        <begin position="21"/>
        <end position="425"/>
    </location>
</feature>
<sequence>MLKKKNIRALLATAAFGLLSACGSTPLPPDMGCGVPGGLCAPAAPIASPPPSEPGYIPPPPAGTTRTSPVELPPSADGRPLAAAVNATGTRIALLLPLQSDALGQAAEAVRAGFMAGHERDRAGVIVNLIPTGDSAEATLDAYARAAQQNDIVVGPLARPAVAALATSGAVTKPTIALNHPQTSGPLPRQLLVVGLALEDEARQVADWAAAEQPAGRALVLTGKATWQQRLSGAFSARWSQLGLNHSTVELPSSEGYVDGNALAELRSRMQVDPPQLVFAALDARQLRQVRSALGTSLPTYGTASINPGRDPNASAPELAGVRILDLPWTVQPEHPLVASYPRWGGATDGFDMQRLYALGIDAFRIARELALRPDGAFELDGVTGRLSIDMGAGATASGSPSFRRIETGTVYRDGGVFEATAFGR</sequence>
<dbReference type="PANTHER" id="PTHR38038">
    <property type="entry name" value="PENICILLIN-BINDING PROTEIN ACTIVATOR LPOA"/>
    <property type="match status" value="1"/>
</dbReference>
<proteinExistence type="predicted"/>
<keyword evidence="3" id="KW-0732">Signal</keyword>
<dbReference type="Gene3D" id="3.40.50.2300">
    <property type="match status" value="2"/>
</dbReference>